<comment type="caution">
    <text evidence="2">The sequence shown here is derived from an EMBL/GenBank/DDBJ whole genome shotgun (WGS) entry which is preliminary data.</text>
</comment>
<reference evidence="2" key="1">
    <citation type="submission" date="2021-12" db="EMBL/GenBank/DDBJ databases">
        <authorList>
            <person name="Lee J.-H."/>
            <person name="Kim S.-B."/>
        </authorList>
    </citation>
    <scope>NUCLEOTIDE SEQUENCE</scope>
    <source>
        <strain evidence="2">NR30</strain>
    </source>
</reference>
<feature type="compositionally biased region" description="Low complexity" evidence="1">
    <location>
        <begin position="176"/>
        <end position="187"/>
    </location>
</feature>
<feature type="compositionally biased region" description="Pro residues" evidence="1">
    <location>
        <begin position="123"/>
        <end position="133"/>
    </location>
</feature>
<keyword evidence="3" id="KW-1185">Reference proteome</keyword>
<evidence type="ECO:0000313" key="3">
    <source>
        <dbReference type="Proteomes" id="UP001108029"/>
    </source>
</evidence>
<dbReference type="AlphaFoldDB" id="A0A9Q3VH73"/>
<dbReference type="RefSeq" id="WP_232646889.1">
    <property type="nucleotide sequence ID" value="NZ_JAJSBI010000002.1"/>
</dbReference>
<sequence>MSPFARASWPADHRDEIVAGTLVAAVVVVLGYASGIGAPAPTTIDTASPPATETSAPPHQPTARSATGPPDTAAGNYGSVPAGGYWPGGSDSGIPVPGGMPSAGGEGGHDHGTGGSGGGPTTGPSPSPTPSPSPSDDCPEGEVRLVQPLLNGVATSVTGLLGGLLTPASPSPSPSPSSSSPTGTLSSLCVGIAASPSVIPEVLP</sequence>
<dbReference type="EMBL" id="JAJSBI010000002">
    <property type="protein sequence ID" value="MCD9872928.1"/>
    <property type="molecule type" value="Genomic_DNA"/>
</dbReference>
<accession>A0A9Q3VH73</accession>
<feature type="compositionally biased region" description="Low complexity" evidence="1">
    <location>
        <begin position="46"/>
        <end position="57"/>
    </location>
</feature>
<gene>
    <name evidence="2" type="ORF">LJ657_04455</name>
</gene>
<evidence type="ECO:0000256" key="1">
    <source>
        <dbReference type="SAM" id="MobiDB-lite"/>
    </source>
</evidence>
<name>A0A9Q3VH73_9ACTN</name>
<feature type="region of interest" description="Disordered" evidence="1">
    <location>
        <begin position="37"/>
        <end position="142"/>
    </location>
</feature>
<proteinExistence type="predicted"/>
<dbReference type="Proteomes" id="UP001108029">
    <property type="component" value="Unassembled WGS sequence"/>
</dbReference>
<organism evidence="2 3">
    <name type="scientific">Streptomyces guryensis</name>
    <dbReference type="NCBI Taxonomy" id="2886947"/>
    <lineage>
        <taxon>Bacteria</taxon>
        <taxon>Bacillati</taxon>
        <taxon>Actinomycetota</taxon>
        <taxon>Actinomycetes</taxon>
        <taxon>Kitasatosporales</taxon>
        <taxon>Streptomycetaceae</taxon>
        <taxon>Streptomyces</taxon>
    </lineage>
</organism>
<feature type="region of interest" description="Disordered" evidence="1">
    <location>
        <begin position="160"/>
        <end position="187"/>
    </location>
</feature>
<evidence type="ECO:0000313" key="2">
    <source>
        <dbReference type="EMBL" id="MCD9872928.1"/>
    </source>
</evidence>
<protein>
    <submittedName>
        <fullName evidence="2">Uncharacterized protein</fullName>
    </submittedName>
</protein>